<protein>
    <recommendedName>
        <fullName evidence="1">DUF7673 domain-containing protein</fullName>
    </recommendedName>
</protein>
<dbReference type="RefSeq" id="WP_102647103.1">
    <property type="nucleotide sequence ID" value="NZ_PNYA01000018.1"/>
</dbReference>
<evidence type="ECO:0000313" key="2">
    <source>
        <dbReference type="EMBL" id="PMS17681.1"/>
    </source>
</evidence>
<keyword evidence="3" id="KW-1185">Reference proteome</keyword>
<dbReference type="EMBL" id="PNYA01000018">
    <property type="protein sequence ID" value="PMS17681.1"/>
    <property type="molecule type" value="Genomic_DNA"/>
</dbReference>
<name>A0A2N7VKI3_9BURK</name>
<evidence type="ECO:0000313" key="3">
    <source>
        <dbReference type="Proteomes" id="UP000235616"/>
    </source>
</evidence>
<dbReference type="Pfam" id="PF24720">
    <property type="entry name" value="DUF7673"/>
    <property type="match status" value="1"/>
</dbReference>
<sequence length="100" mass="11828">MQQRFMLTAEKQALSRLLEITKDRDNHQAARVANFLLAWWDPEKYGRFDFLDGWALDESIRRDLVTVFDLISHVASYPDTLGYKEQFVSLVRAYRPDMTE</sequence>
<reference evidence="2 3" key="1">
    <citation type="submission" date="2018-01" db="EMBL/GenBank/DDBJ databases">
        <title>Whole genome analyses suggest that Burkholderia sensu lato contains two further novel genera in the rhizoxinica-symbiotica group Mycetohabitans gen. nov., and Trinickia gen. nov.: implications for the evolution of diazotrophy and nodulation in the Burkholderiaceae.</title>
        <authorList>
            <person name="Estrada-de los Santos P."/>
            <person name="Palmer M."/>
            <person name="Chavez-Ramirez B."/>
            <person name="Beukes C."/>
            <person name="Steenkamp E.T."/>
            <person name="Hirsch A.M."/>
            <person name="Manyaka P."/>
            <person name="Maluk M."/>
            <person name="Lafos M."/>
            <person name="Crook M."/>
            <person name="Gross E."/>
            <person name="Simon M.F."/>
            <person name="Bueno dos Reis Junior F."/>
            <person name="Poole P.S."/>
            <person name="Venter S.N."/>
            <person name="James E.K."/>
        </authorList>
    </citation>
    <scope>NUCLEOTIDE SEQUENCE [LARGE SCALE GENOMIC DNA]</scope>
    <source>
        <strain evidence="2 3">GIMN1.004</strain>
    </source>
</reference>
<dbReference type="Proteomes" id="UP000235616">
    <property type="component" value="Unassembled WGS sequence"/>
</dbReference>
<dbReference type="OrthoDB" id="9796891at2"/>
<accession>A0A2N7VKI3</accession>
<proteinExistence type="predicted"/>
<dbReference type="InterPro" id="IPR056090">
    <property type="entry name" value="DUF7673"/>
</dbReference>
<evidence type="ECO:0000259" key="1">
    <source>
        <dbReference type="Pfam" id="PF24720"/>
    </source>
</evidence>
<gene>
    <name evidence="2" type="ORF">C0Z18_19695</name>
</gene>
<organism evidence="2 3">
    <name type="scientific">Trinickia dabaoshanensis</name>
    <dbReference type="NCBI Taxonomy" id="564714"/>
    <lineage>
        <taxon>Bacteria</taxon>
        <taxon>Pseudomonadati</taxon>
        <taxon>Pseudomonadota</taxon>
        <taxon>Betaproteobacteria</taxon>
        <taxon>Burkholderiales</taxon>
        <taxon>Burkholderiaceae</taxon>
        <taxon>Trinickia</taxon>
    </lineage>
</organism>
<dbReference type="AlphaFoldDB" id="A0A2N7VKI3"/>
<feature type="domain" description="DUF7673" evidence="1">
    <location>
        <begin position="12"/>
        <end position="95"/>
    </location>
</feature>
<comment type="caution">
    <text evidence="2">The sequence shown here is derived from an EMBL/GenBank/DDBJ whole genome shotgun (WGS) entry which is preliminary data.</text>
</comment>